<evidence type="ECO:0000256" key="10">
    <source>
        <dbReference type="RuleBase" id="RU364005"/>
    </source>
</evidence>
<comment type="similarity">
    <text evidence="1 10">Belongs to the alphaproteobacteria porin family.</text>
</comment>
<proteinExistence type="inferred from homology"/>
<dbReference type="Proteomes" id="UP001597173">
    <property type="component" value="Unassembled WGS sequence"/>
</dbReference>
<accession>A0ABW3YZH4</accession>
<keyword evidence="12" id="KW-1185">Reference proteome</keyword>
<dbReference type="InterPro" id="IPR003684">
    <property type="entry name" value="Porin_alphabac"/>
</dbReference>
<dbReference type="EMBL" id="JBHTNF010000011">
    <property type="protein sequence ID" value="MFD1329381.1"/>
    <property type="molecule type" value="Genomic_DNA"/>
</dbReference>
<dbReference type="PROSITE" id="PS51257">
    <property type="entry name" value="PROKAR_LIPOPROTEIN"/>
    <property type="match status" value="1"/>
</dbReference>
<sequence length="82" mass="8550">MPAIRSCAIAVATLVSCAPMARAEDAIRAGEHRASREEANPCAAFGPGYSRLGSTETCIKIGGSVRVEFGVGDIERGRPSEN</sequence>
<comment type="subcellular location">
    <subcellularLocation>
        <location evidence="10">Cell outer membrane</location>
        <topology evidence="10">Multi-pass membrane protein</topology>
    </subcellularLocation>
</comment>
<gene>
    <name evidence="11" type="ORF">ACFQ33_15945</name>
</gene>
<evidence type="ECO:0000256" key="5">
    <source>
        <dbReference type="ARBA" id="ARBA00022729"/>
    </source>
</evidence>
<keyword evidence="2 10" id="KW-0813">Transport</keyword>
<dbReference type="Pfam" id="PF02530">
    <property type="entry name" value="Porin_2"/>
    <property type="match status" value="1"/>
</dbReference>
<keyword evidence="8 10" id="KW-0472">Membrane</keyword>
<evidence type="ECO:0000256" key="2">
    <source>
        <dbReference type="ARBA" id="ARBA00022448"/>
    </source>
</evidence>
<protein>
    <recommendedName>
        <fullName evidence="10">Porin</fullName>
    </recommendedName>
</protein>
<feature type="chain" id="PRO_5045006154" description="Porin" evidence="10">
    <location>
        <begin position="24"/>
        <end position="82"/>
    </location>
</feature>
<keyword evidence="3 10" id="KW-1134">Transmembrane beta strand</keyword>
<keyword evidence="7 10" id="KW-0626">Porin</keyword>
<keyword evidence="5 10" id="KW-0732">Signal</keyword>
<reference evidence="12" key="1">
    <citation type="journal article" date="2019" name="Int. J. Syst. Evol. Microbiol.">
        <title>The Global Catalogue of Microorganisms (GCM) 10K type strain sequencing project: providing services to taxonomists for standard genome sequencing and annotation.</title>
        <authorList>
            <consortium name="The Broad Institute Genomics Platform"/>
            <consortium name="The Broad Institute Genome Sequencing Center for Infectious Disease"/>
            <person name="Wu L."/>
            <person name="Ma J."/>
        </authorList>
    </citation>
    <scope>NUCLEOTIDE SEQUENCE [LARGE SCALE GENOMIC DNA]</scope>
    <source>
        <strain evidence="12">CCUG 55609</strain>
    </source>
</reference>
<evidence type="ECO:0000256" key="7">
    <source>
        <dbReference type="ARBA" id="ARBA00023114"/>
    </source>
</evidence>
<comment type="domain">
    <text evidence="10">Consists of 16-stranded beta-barrel sheets, with large surface-exposed loops, that form a transmembrane pore at the center of each barrel. The pore is partially ocluded by a peptide loop that folds into the pore lumen.</text>
</comment>
<dbReference type="RefSeq" id="WP_374840361.1">
    <property type="nucleotide sequence ID" value="NZ_JBHEEW010000015.1"/>
</dbReference>
<evidence type="ECO:0000256" key="1">
    <source>
        <dbReference type="ARBA" id="ARBA00009521"/>
    </source>
</evidence>
<comment type="function">
    <text evidence="10">Forms passive diffusion pores that allow small molecular weight hydrophilic materials across the outer membrane.</text>
</comment>
<evidence type="ECO:0000256" key="6">
    <source>
        <dbReference type="ARBA" id="ARBA00023065"/>
    </source>
</evidence>
<name>A0ABW3YZH4_MYCRA</name>
<comment type="caution">
    <text evidence="11">The sequence shown here is derived from an EMBL/GenBank/DDBJ whole genome shotgun (WGS) entry which is preliminary data.</text>
</comment>
<keyword evidence="6 10" id="KW-0406">Ion transport</keyword>
<organism evidence="11 12">
    <name type="scientific">Mycoplana ramosa</name>
    <name type="common">Mycoplana bullata</name>
    <dbReference type="NCBI Taxonomy" id="40837"/>
    <lineage>
        <taxon>Bacteria</taxon>
        <taxon>Pseudomonadati</taxon>
        <taxon>Pseudomonadota</taxon>
        <taxon>Alphaproteobacteria</taxon>
        <taxon>Hyphomicrobiales</taxon>
        <taxon>Rhizobiaceae</taxon>
        <taxon>Mycoplana</taxon>
    </lineage>
</organism>
<evidence type="ECO:0000313" key="11">
    <source>
        <dbReference type="EMBL" id="MFD1329381.1"/>
    </source>
</evidence>
<evidence type="ECO:0000313" key="12">
    <source>
        <dbReference type="Proteomes" id="UP001597173"/>
    </source>
</evidence>
<evidence type="ECO:0000256" key="3">
    <source>
        <dbReference type="ARBA" id="ARBA00022452"/>
    </source>
</evidence>
<evidence type="ECO:0000256" key="9">
    <source>
        <dbReference type="ARBA" id="ARBA00023237"/>
    </source>
</evidence>
<feature type="signal peptide" evidence="10">
    <location>
        <begin position="1"/>
        <end position="23"/>
    </location>
</feature>
<keyword evidence="9 10" id="KW-0998">Cell outer membrane</keyword>
<evidence type="ECO:0000256" key="8">
    <source>
        <dbReference type="ARBA" id="ARBA00023136"/>
    </source>
</evidence>
<evidence type="ECO:0000256" key="4">
    <source>
        <dbReference type="ARBA" id="ARBA00022692"/>
    </source>
</evidence>
<keyword evidence="4 10" id="KW-0812">Transmembrane</keyword>